<evidence type="ECO:0000256" key="10">
    <source>
        <dbReference type="ARBA" id="ARBA00032439"/>
    </source>
</evidence>
<organism evidence="13 14">
    <name type="scientific">Sus scrofa</name>
    <name type="common">Pig</name>
    <dbReference type="NCBI Taxonomy" id="9823"/>
    <lineage>
        <taxon>Eukaryota</taxon>
        <taxon>Metazoa</taxon>
        <taxon>Chordata</taxon>
        <taxon>Craniata</taxon>
        <taxon>Vertebrata</taxon>
        <taxon>Euteleostomi</taxon>
        <taxon>Mammalia</taxon>
        <taxon>Eutheria</taxon>
        <taxon>Laurasiatheria</taxon>
        <taxon>Artiodactyla</taxon>
        <taxon>Suina</taxon>
        <taxon>Suidae</taxon>
        <taxon>Sus</taxon>
    </lineage>
</organism>
<name>A0A8D0SBH9_PIG</name>
<dbReference type="FunFam" id="2.80.10.50:FF:000043">
    <property type="entry name" value="Interleukin-18"/>
    <property type="match status" value="1"/>
</dbReference>
<comment type="similarity">
    <text evidence="3">Belongs to the IL-1 family.</text>
</comment>
<keyword evidence="6" id="KW-0202">Cytokine</keyword>
<dbReference type="SUPFAM" id="SSF50353">
    <property type="entry name" value="Cytokine"/>
    <property type="match status" value="1"/>
</dbReference>
<evidence type="ECO:0000256" key="11">
    <source>
        <dbReference type="ARBA" id="ARBA00032727"/>
    </source>
</evidence>
<dbReference type="Ensembl" id="ENSSSCT00025061966.1">
    <property type="protein sequence ID" value="ENSSSCP00025026312.1"/>
    <property type="gene ID" value="ENSSSCG00025045431.1"/>
</dbReference>
<dbReference type="Pfam" id="PF00340">
    <property type="entry name" value="IL1"/>
    <property type="match status" value="1"/>
</dbReference>
<dbReference type="CDD" id="cd23298">
    <property type="entry name" value="beta-trefoil_IL18"/>
    <property type="match status" value="1"/>
</dbReference>
<dbReference type="GO" id="GO:0032729">
    <property type="term" value="P:positive regulation of type II interferon production"/>
    <property type="evidence" value="ECO:0007669"/>
    <property type="project" value="UniProtKB-ARBA"/>
</dbReference>
<dbReference type="PANTHER" id="PTHR10078">
    <property type="entry name" value="INTERLEUKIN-1 FAMILY MEMBER"/>
    <property type="match status" value="1"/>
</dbReference>
<evidence type="ECO:0000256" key="12">
    <source>
        <dbReference type="ARBA" id="ARBA00033736"/>
    </source>
</evidence>
<dbReference type="GO" id="GO:0006954">
    <property type="term" value="P:inflammatory response"/>
    <property type="evidence" value="ECO:0007669"/>
    <property type="project" value="UniProtKB-KW"/>
</dbReference>
<dbReference type="GO" id="GO:0005615">
    <property type="term" value="C:extracellular space"/>
    <property type="evidence" value="ECO:0007669"/>
    <property type="project" value="UniProtKB-KW"/>
</dbReference>
<dbReference type="Proteomes" id="UP000694727">
    <property type="component" value="Unplaced"/>
</dbReference>
<reference evidence="13" key="1">
    <citation type="submission" date="2025-05" db="UniProtKB">
        <authorList>
            <consortium name="Ensembl"/>
        </authorList>
    </citation>
    <scope>IDENTIFICATION</scope>
</reference>
<dbReference type="GO" id="GO:0008625">
    <property type="term" value="P:extrinsic apoptotic signaling pathway via death domain receptors"/>
    <property type="evidence" value="ECO:0007669"/>
    <property type="project" value="UniProtKB-ARBA"/>
</dbReference>
<dbReference type="Proteomes" id="UP000694570">
    <property type="component" value="Unplaced"/>
</dbReference>
<evidence type="ECO:0000256" key="6">
    <source>
        <dbReference type="ARBA" id="ARBA00022514"/>
    </source>
</evidence>
<keyword evidence="8" id="KW-0395">Inflammatory response</keyword>
<dbReference type="InterPro" id="IPR015529">
    <property type="entry name" value="IL-18"/>
</dbReference>
<dbReference type="Gene3D" id="2.80.10.50">
    <property type="match status" value="1"/>
</dbReference>
<evidence type="ECO:0000256" key="1">
    <source>
        <dbReference type="ARBA" id="ARBA00004514"/>
    </source>
</evidence>
<dbReference type="Ensembl" id="ENSSSCT00060089274.1">
    <property type="protein sequence ID" value="ENSSSCP00060038657.1"/>
    <property type="gene ID" value="ENSSSCG00060065315.1"/>
</dbReference>
<dbReference type="InterPro" id="IPR000975">
    <property type="entry name" value="IL-1_fam"/>
</dbReference>
<dbReference type="Proteomes" id="UP000694723">
    <property type="component" value="Unplaced"/>
</dbReference>
<comment type="subcellular location">
    <subcellularLocation>
        <location evidence="1">Cytoplasm</location>
        <location evidence="1">Cytosol</location>
    </subcellularLocation>
    <subcellularLocation>
        <location evidence="2">Secreted</location>
    </subcellularLocation>
</comment>
<evidence type="ECO:0000256" key="8">
    <source>
        <dbReference type="ARBA" id="ARBA00023198"/>
    </source>
</evidence>
<sequence length="271" mass="30903">FYIKRNTYSLTLYFKFLSPWKEPTFEGGSKACQNSLLPPPPSSFPKRRGPLLCRQQLLDPNGRSAFCIPGCLLGLLKGLLPSTRRRKGSQIFRITSSRRKLLSTAENDEDLESDYFGKLEPKLSIIRNLNDQVLFINQGHQAVFEDMPDSDCSDNAPQTVFIIYMYKDSLTRGLAVTISVQCKKMSTLSCKNKTLSFKEMSPPDNIDDEGNDIIFFQRSVPGHDDKIQFESSLYKGYFLACKKENDLFKLILKEKDECGDKSIMFTVQNKN</sequence>
<dbReference type="GO" id="GO:0005125">
    <property type="term" value="F:cytokine activity"/>
    <property type="evidence" value="ECO:0007669"/>
    <property type="project" value="UniProtKB-KW"/>
</dbReference>
<evidence type="ECO:0000313" key="14">
    <source>
        <dbReference type="Proteomes" id="UP000694727"/>
    </source>
</evidence>
<dbReference type="InterPro" id="IPR008996">
    <property type="entry name" value="IL1/FGF"/>
</dbReference>
<dbReference type="GO" id="GO:0005829">
    <property type="term" value="C:cytosol"/>
    <property type="evidence" value="ECO:0007669"/>
    <property type="project" value="UniProtKB-SubCell"/>
</dbReference>
<protein>
    <recommendedName>
        <fullName evidence="4">Interleukin-18</fullName>
    </recommendedName>
    <alternativeName>
        <fullName evidence="10">Interferon gamma-inducing factor</fullName>
    </alternativeName>
    <alternativeName>
        <fullName evidence="11">Interleukin-1 gamma</fullName>
    </alternativeName>
</protein>
<evidence type="ECO:0000256" key="7">
    <source>
        <dbReference type="ARBA" id="ARBA00022525"/>
    </source>
</evidence>
<keyword evidence="5" id="KW-0963">Cytoplasm</keyword>
<evidence type="ECO:0000256" key="9">
    <source>
        <dbReference type="ARBA" id="ARBA00023612"/>
    </source>
</evidence>
<evidence type="ECO:0000256" key="3">
    <source>
        <dbReference type="ARBA" id="ARBA00010448"/>
    </source>
</evidence>
<dbReference type="GO" id="GO:0006955">
    <property type="term" value="P:immune response"/>
    <property type="evidence" value="ECO:0007669"/>
    <property type="project" value="InterPro"/>
</dbReference>
<dbReference type="PRINTS" id="PR01933">
    <property type="entry name" value="INTRLEUKIN18"/>
</dbReference>
<dbReference type="Ensembl" id="ENSSSCT00030097154.1">
    <property type="protein sequence ID" value="ENSSSCP00030044771.1"/>
    <property type="gene ID" value="ENSSSCG00030069254.1"/>
</dbReference>
<keyword evidence="7" id="KW-0964">Secreted</keyword>
<dbReference type="AlphaFoldDB" id="A0A8D0SBH9"/>
<accession>A0A8D0SBH9</accession>
<evidence type="ECO:0000313" key="13">
    <source>
        <dbReference type="Ensembl" id="ENSSSCP00025026312.1"/>
    </source>
</evidence>
<evidence type="ECO:0000256" key="5">
    <source>
        <dbReference type="ARBA" id="ARBA00022490"/>
    </source>
</evidence>
<proteinExistence type="inferred from homology"/>
<evidence type="ECO:0000256" key="2">
    <source>
        <dbReference type="ARBA" id="ARBA00004613"/>
    </source>
</evidence>
<evidence type="ECO:0000256" key="4">
    <source>
        <dbReference type="ARBA" id="ARBA00016740"/>
    </source>
</evidence>
<dbReference type="PANTHER" id="PTHR10078:SF35">
    <property type="entry name" value="INTERLEUKIN-18"/>
    <property type="match status" value="1"/>
</dbReference>
<comment type="subunit">
    <text evidence="9">Forms a ternary complex with ligand-binding receptor subunit IL18R1 and signaling receptor subunit IL18RAP at the plasma membrane. Mature IL18 first binds to IL18R1 forming a low affinity binary complex, which then interacts with IL18RAP to form a high affinity ternary complex that signals inside the cell. Interacts with cargo receptor TMED10; the interaction mediates the translocation from the cytoplasm into the ERGIC (endoplasmic reticulum-Golgi intermediate compartment) and thereby secretion.</text>
</comment>
<comment type="function">
    <text evidence="12">Pro-inflammatory cytokine primarily involved in epithelial barrier repair, polarized T-helper 1 (Th1) cell and natural killer (NK) cell immune responses. Upon binding to IL18R1 and IL18RAP, forms a signaling ternary complex which activates NF-kappa-B, triggering synthesis of inflammatory mediators. Synergizes with IL12/interleukin-12 to induce IFNG synthesis from T-helper 1 (Th1) cells and natural killer (NK) cells. Involved in transduction of inflammation downstream of pyroptosis: its mature form is specifically released in the extracellular milieu by passing through the gasdermin-D (GSDMD) pore.</text>
</comment>